<evidence type="ECO:0000313" key="3">
    <source>
        <dbReference type="EMBL" id="QLL09979.1"/>
    </source>
</evidence>
<dbReference type="GO" id="GO:0022857">
    <property type="term" value="F:transmembrane transporter activity"/>
    <property type="evidence" value="ECO:0007669"/>
    <property type="project" value="InterPro"/>
</dbReference>
<reference evidence="4" key="1">
    <citation type="submission" date="2020-07" db="EMBL/GenBank/DDBJ databases">
        <title>Description of Mycobacterium gordonae subsp. intergordonae subsp.nov. and Mycobacterium gordonae subsp. gordonae subsp. nov.</title>
        <authorList>
            <person name="Yu X."/>
        </authorList>
    </citation>
    <scope>NUCLEOTIDE SEQUENCE [LARGE SCALE GENOMIC DNA]</scope>
    <source>
        <strain evidence="4">24</strain>
    </source>
</reference>
<feature type="domain" description="Major facilitator superfamily (MFS) profile" evidence="2">
    <location>
        <begin position="1"/>
        <end position="86"/>
    </location>
</feature>
<keyword evidence="4" id="KW-1185">Reference proteome</keyword>
<keyword evidence="1" id="KW-1133">Transmembrane helix</keyword>
<proteinExistence type="predicted"/>
<feature type="transmembrane region" description="Helical" evidence="1">
    <location>
        <begin position="6"/>
        <end position="22"/>
    </location>
</feature>
<gene>
    <name evidence="3" type="ORF">H0P51_04025</name>
</gene>
<evidence type="ECO:0000313" key="4">
    <source>
        <dbReference type="Proteomes" id="UP000510682"/>
    </source>
</evidence>
<organism evidence="3 4">
    <name type="scientific">Mycobacterium vicinigordonae</name>
    <dbReference type="NCBI Taxonomy" id="1719132"/>
    <lineage>
        <taxon>Bacteria</taxon>
        <taxon>Bacillati</taxon>
        <taxon>Actinomycetota</taxon>
        <taxon>Actinomycetes</taxon>
        <taxon>Mycobacteriales</taxon>
        <taxon>Mycobacteriaceae</taxon>
        <taxon>Mycobacterium</taxon>
    </lineage>
</organism>
<evidence type="ECO:0000256" key="1">
    <source>
        <dbReference type="SAM" id="Phobius"/>
    </source>
</evidence>
<protein>
    <recommendedName>
        <fullName evidence="2">Major facilitator superfamily (MFS) profile domain-containing protein</fullName>
    </recommendedName>
</protein>
<keyword evidence="1" id="KW-0812">Transmembrane</keyword>
<accession>A0A7D6IW19</accession>
<dbReference type="InterPro" id="IPR020846">
    <property type="entry name" value="MFS_dom"/>
</dbReference>
<name>A0A7D6IW19_9MYCO</name>
<feature type="transmembrane region" description="Helical" evidence="1">
    <location>
        <begin position="62"/>
        <end position="85"/>
    </location>
</feature>
<reference evidence="3 4" key="2">
    <citation type="submission" date="2020-07" db="EMBL/GenBank/DDBJ databases">
        <authorList>
            <person name="Yu X."/>
        </authorList>
    </citation>
    <scope>NUCLEOTIDE SEQUENCE [LARGE SCALE GENOMIC DNA]</scope>
    <source>
        <strain evidence="4">24</strain>
    </source>
</reference>
<dbReference type="KEGG" id="mgor:H0P51_04025"/>
<dbReference type="AlphaFoldDB" id="A0A7D6IW19"/>
<dbReference type="PROSITE" id="PS50850">
    <property type="entry name" value="MFS"/>
    <property type="match status" value="1"/>
</dbReference>
<dbReference type="Proteomes" id="UP000510682">
    <property type="component" value="Chromosome"/>
</dbReference>
<sequence length="86" mass="9021">MVVGGLGGLIAGYVFWLIAITVGDDITTVSKWSLAVLILSAALAVGTVIGGVLMRWRRKHGWAAFAFAVPVVPVVLTLALLANVYL</sequence>
<dbReference type="EMBL" id="CP059165">
    <property type="protein sequence ID" value="QLL09979.1"/>
    <property type="molecule type" value="Genomic_DNA"/>
</dbReference>
<feature type="transmembrane region" description="Helical" evidence="1">
    <location>
        <begin position="34"/>
        <end position="56"/>
    </location>
</feature>
<keyword evidence="1" id="KW-0472">Membrane</keyword>
<evidence type="ECO:0000259" key="2">
    <source>
        <dbReference type="PROSITE" id="PS50850"/>
    </source>
</evidence>
<reference evidence="4" key="3">
    <citation type="submission" date="2023-07" db="EMBL/GenBank/DDBJ databases">
        <title>Description of Mycobacterium gordonae subsp. intergordonae subsp.nov. and Mycobacterium gordonae subsp. gordonae subsp. nov.</title>
        <authorList>
            <person name="Huang H."/>
        </authorList>
    </citation>
    <scope>NUCLEOTIDE SEQUENCE [LARGE SCALE GENOMIC DNA]</scope>
    <source>
        <strain evidence="4">24</strain>
    </source>
</reference>